<keyword evidence="6" id="KW-1185">Reference proteome</keyword>
<feature type="domain" description="HTH lacI-type" evidence="4">
    <location>
        <begin position="8"/>
        <end position="62"/>
    </location>
</feature>
<dbReference type="EMBL" id="AVPK01000006">
    <property type="protein sequence ID" value="KGN37224.1"/>
    <property type="molecule type" value="Genomic_DNA"/>
</dbReference>
<dbReference type="InterPro" id="IPR028082">
    <property type="entry name" value="Peripla_BP_I"/>
</dbReference>
<dbReference type="InterPro" id="IPR046335">
    <property type="entry name" value="LacI/GalR-like_sensor"/>
</dbReference>
<evidence type="ECO:0000256" key="3">
    <source>
        <dbReference type="ARBA" id="ARBA00023163"/>
    </source>
</evidence>
<dbReference type="SMART" id="SM00354">
    <property type="entry name" value="HTH_LACI"/>
    <property type="match status" value="1"/>
</dbReference>
<dbReference type="Pfam" id="PF13377">
    <property type="entry name" value="Peripla_BP_3"/>
    <property type="match status" value="1"/>
</dbReference>
<dbReference type="CDD" id="cd06267">
    <property type="entry name" value="PBP1_LacI_sugar_binding-like"/>
    <property type="match status" value="1"/>
</dbReference>
<evidence type="ECO:0000259" key="4">
    <source>
        <dbReference type="PROSITE" id="PS50932"/>
    </source>
</evidence>
<dbReference type="GO" id="GO:0003700">
    <property type="term" value="F:DNA-binding transcription factor activity"/>
    <property type="evidence" value="ECO:0007669"/>
    <property type="project" value="TreeGrafter"/>
</dbReference>
<dbReference type="AlphaFoldDB" id="A0A0A0JKC0"/>
<dbReference type="InterPro" id="IPR010982">
    <property type="entry name" value="Lambda_DNA-bd_dom_sf"/>
</dbReference>
<dbReference type="SUPFAM" id="SSF47413">
    <property type="entry name" value="lambda repressor-like DNA-binding domains"/>
    <property type="match status" value="1"/>
</dbReference>
<dbReference type="Gene3D" id="1.10.260.40">
    <property type="entry name" value="lambda repressor-like DNA-binding domains"/>
    <property type="match status" value="1"/>
</dbReference>
<dbReference type="OrthoDB" id="3595338at2"/>
<comment type="caution">
    <text evidence="5">The sequence shown here is derived from an EMBL/GenBank/DDBJ whole genome shotgun (WGS) entry which is preliminary data.</text>
</comment>
<dbReference type="CDD" id="cd01392">
    <property type="entry name" value="HTH_LacI"/>
    <property type="match status" value="1"/>
</dbReference>
<keyword evidence="3" id="KW-0804">Transcription</keyword>
<dbReference type="PROSITE" id="PS00356">
    <property type="entry name" value="HTH_LACI_1"/>
    <property type="match status" value="1"/>
</dbReference>
<evidence type="ECO:0000313" key="6">
    <source>
        <dbReference type="Proteomes" id="UP000030011"/>
    </source>
</evidence>
<name>A0A0A0JKC0_9MICO</name>
<dbReference type="PANTHER" id="PTHR30146:SF109">
    <property type="entry name" value="HTH-TYPE TRANSCRIPTIONAL REGULATOR GALS"/>
    <property type="match status" value="1"/>
</dbReference>
<dbReference type="STRING" id="1385521.N803_15395"/>
<keyword evidence="2" id="KW-0238">DNA-binding</keyword>
<dbReference type="PRINTS" id="PR00036">
    <property type="entry name" value="HTHLACI"/>
</dbReference>
<protein>
    <submittedName>
        <fullName evidence="5">LacI family transcription regulator</fullName>
    </submittedName>
</protein>
<dbReference type="GO" id="GO:0000976">
    <property type="term" value="F:transcription cis-regulatory region binding"/>
    <property type="evidence" value="ECO:0007669"/>
    <property type="project" value="TreeGrafter"/>
</dbReference>
<dbReference type="SUPFAM" id="SSF53822">
    <property type="entry name" value="Periplasmic binding protein-like I"/>
    <property type="match status" value="1"/>
</dbReference>
<accession>A0A0A0JKC0</accession>
<reference evidence="5 6" key="1">
    <citation type="submission" date="2013-08" db="EMBL/GenBank/DDBJ databases">
        <title>The genome sequence of Knoellia subterranea.</title>
        <authorList>
            <person name="Zhu W."/>
            <person name="Wang G."/>
        </authorList>
    </citation>
    <scope>NUCLEOTIDE SEQUENCE [LARGE SCALE GENOMIC DNA]</scope>
    <source>
        <strain evidence="5 6">KCTC 19937</strain>
    </source>
</reference>
<dbReference type="PROSITE" id="PS50932">
    <property type="entry name" value="HTH_LACI_2"/>
    <property type="match status" value="1"/>
</dbReference>
<evidence type="ECO:0000256" key="1">
    <source>
        <dbReference type="ARBA" id="ARBA00023015"/>
    </source>
</evidence>
<dbReference type="Gene3D" id="3.40.50.2300">
    <property type="match status" value="2"/>
</dbReference>
<keyword evidence="1" id="KW-0805">Transcription regulation</keyword>
<dbReference type="RefSeq" id="WP_035905674.1">
    <property type="nucleotide sequence ID" value="NZ_AVPK01000006.1"/>
</dbReference>
<dbReference type="eggNOG" id="COG1609">
    <property type="taxonomic scope" value="Bacteria"/>
</dbReference>
<evidence type="ECO:0000313" key="5">
    <source>
        <dbReference type="EMBL" id="KGN37224.1"/>
    </source>
</evidence>
<dbReference type="PANTHER" id="PTHR30146">
    <property type="entry name" value="LACI-RELATED TRANSCRIPTIONAL REPRESSOR"/>
    <property type="match status" value="1"/>
</dbReference>
<dbReference type="Proteomes" id="UP000030011">
    <property type="component" value="Unassembled WGS sequence"/>
</dbReference>
<proteinExistence type="predicted"/>
<dbReference type="Pfam" id="PF00356">
    <property type="entry name" value="LacI"/>
    <property type="match status" value="1"/>
</dbReference>
<gene>
    <name evidence="5" type="ORF">N803_15395</name>
</gene>
<sequence length="341" mass="36551">MPERSGRATMRDVAALAGVSIKTVSRVVNNEAGVAEGVRIRVQEAAARLDYRHNLAASNLRRGRGLSGLIGALLQDVSNSFSAALLRSLEDAARDRGSAILSASLDEEPERERALVHDLVTRRVDGLVLMPSTDRQDYLSSEVRAGLPVVFVDREPRGVAADSVTVENFEGARMGVEHLLAQGHRRIACLTDLDEIYTARRRREGYVAAFEARGIRPDPALTISGVRGAGAGEAAVADLLDRADPPTALFAGRNDLAQGAIRALQRRGQSDAIALVGFDDFPLADLVSPPLTVVRQDVARIGRLTADLLVARLDGDDSPPHRIVVEPTLVVRGSGEIPPPH</sequence>
<organism evidence="5 6">
    <name type="scientific">Knoellia subterranea KCTC 19937</name>
    <dbReference type="NCBI Taxonomy" id="1385521"/>
    <lineage>
        <taxon>Bacteria</taxon>
        <taxon>Bacillati</taxon>
        <taxon>Actinomycetota</taxon>
        <taxon>Actinomycetes</taxon>
        <taxon>Micrococcales</taxon>
        <taxon>Intrasporangiaceae</taxon>
        <taxon>Knoellia</taxon>
    </lineage>
</organism>
<evidence type="ECO:0000256" key="2">
    <source>
        <dbReference type="ARBA" id="ARBA00023125"/>
    </source>
</evidence>
<dbReference type="InterPro" id="IPR000843">
    <property type="entry name" value="HTH_LacI"/>
</dbReference>